<reference evidence="6" key="1">
    <citation type="journal article" date="2019" name="Int. J. Syst. Evol. Microbiol.">
        <title>The Global Catalogue of Microorganisms (GCM) 10K type strain sequencing project: providing services to taxonomists for standard genome sequencing and annotation.</title>
        <authorList>
            <consortium name="The Broad Institute Genomics Platform"/>
            <consortium name="The Broad Institute Genome Sequencing Center for Infectious Disease"/>
            <person name="Wu L."/>
            <person name="Ma J."/>
        </authorList>
    </citation>
    <scope>NUCLEOTIDE SEQUENCE [LARGE SCALE GENOMIC DNA]</scope>
    <source>
        <strain evidence="6">JCM 17804</strain>
    </source>
</reference>
<dbReference type="PANTHER" id="PTHR43537">
    <property type="entry name" value="TRANSCRIPTIONAL REGULATOR, GNTR FAMILY"/>
    <property type="match status" value="1"/>
</dbReference>
<dbReference type="Gene3D" id="1.10.10.10">
    <property type="entry name" value="Winged helix-like DNA-binding domain superfamily/Winged helix DNA-binding domain"/>
    <property type="match status" value="1"/>
</dbReference>
<keyword evidence="3" id="KW-0804">Transcription</keyword>
<evidence type="ECO:0000256" key="3">
    <source>
        <dbReference type="ARBA" id="ARBA00023163"/>
    </source>
</evidence>
<dbReference type="InterPro" id="IPR011711">
    <property type="entry name" value="GntR_C"/>
</dbReference>
<name>A0ABP8H244_9BURK</name>
<dbReference type="RefSeq" id="WP_345536017.1">
    <property type="nucleotide sequence ID" value="NZ_BAABGJ010000008.1"/>
</dbReference>
<dbReference type="InterPro" id="IPR000524">
    <property type="entry name" value="Tscrpt_reg_HTH_GntR"/>
</dbReference>
<dbReference type="Pfam" id="PF00392">
    <property type="entry name" value="GntR"/>
    <property type="match status" value="1"/>
</dbReference>
<accession>A0ABP8H244</accession>
<dbReference type="SUPFAM" id="SSF48008">
    <property type="entry name" value="GntR ligand-binding domain-like"/>
    <property type="match status" value="1"/>
</dbReference>
<dbReference type="InterPro" id="IPR008920">
    <property type="entry name" value="TF_FadR/GntR_C"/>
</dbReference>
<dbReference type="SMART" id="SM00895">
    <property type="entry name" value="FCD"/>
    <property type="match status" value="1"/>
</dbReference>
<feature type="domain" description="HTH gntR-type" evidence="4">
    <location>
        <begin position="14"/>
        <end position="81"/>
    </location>
</feature>
<proteinExistence type="predicted"/>
<comment type="caution">
    <text evidence="5">The sequence shown here is derived from an EMBL/GenBank/DDBJ whole genome shotgun (WGS) entry which is preliminary data.</text>
</comment>
<dbReference type="SUPFAM" id="SSF46785">
    <property type="entry name" value="Winged helix' DNA-binding domain"/>
    <property type="match status" value="1"/>
</dbReference>
<protein>
    <submittedName>
        <fullName evidence="5">GntR family transcriptional regulator</fullName>
    </submittedName>
</protein>
<organism evidence="5 6">
    <name type="scientific">Variovorax defluvii</name>
    <dbReference type="NCBI Taxonomy" id="913761"/>
    <lineage>
        <taxon>Bacteria</taxon>
        <taxon>Pseudomonadati</taxon>
        <taxon>Pseudomonadota</taxon>
        <taxon>Betaproteobacteria</taxon>
        <taxon>Burkholderiales</taxon>
        <taxon>Comamonadaceae</taxon>
        <taxon>Variovorax</taxon>
    </lineage>
</organism>
<dbReference type="EMBL" id="BAABGJ010000008">
    <property type="protein sequence ID" value="GAA4332920.1"/>
    <property type="molecule type" value="Genomic_DNA"/>
</dbReference>
<evidence type="ECO:0000313" key="6">
    <source>
        <dbReference type="Proteomes" id="UP001500975"/>
    </source>
</evidence>
<dbReference type="PROSITE" id="PS50949">
    <property type="entry name" value="HTH_GNTR"/>
    <property type="match status" value="1"/>
</dbReference>
<evidence type="ECO:0000313" key="5">
    <source>
        <dbReference type="EMBL" id="GAA4332920.1"/>
    </source>
</evidence>
<sequence>MAKTAHQDAEPVGGASVDEISERVLLAIWEHRLPPGTKLVEEKLAEVFGVSRTKIRLALAKLSHDGILTVEPNRGTFVASPTVEQARQVFNARRVLEPALLRGLSGELKREQLARLRKNIAMEGEARERNDRRATIRLSGQFHLLIAELGQNPYLHKCLRELCSLTCLVIALYDAPGMPACPHHEHHDIVDALEAGDAERACALMVEHLTHVENTLRLEMPADEDIDFRAVFA</sequence>
<dbReference type="PANTHER" id="PTHR43537:SF53">
    <property type="entry name" value="HTH-TYPE TRANSCRIPTIONAL REPRESSOR NANR"/>
    <property type="match status" value="1"/>
</dbReference>
<evidence type="ECO:0000259" key="4">
    <source>
        <dbReference type="PROSITE" id="PS50949"/>
    </source>
</evidence>
<dbReference type="InterPro" id="IPR036390">
    <property type="entry name" value="WH_DNA-bd_sf"/>
</dbReference>
<evidence type="ECO:0000256" key="2">
    <source>
        <dbReference type="ARBA" id="ARBA00023125"/>
    </source>
</evidence>
<gene>
    <name evidence="5" type="ORF">GCM10023165_07750</name>
</gene>
<dbReference type="Proteomes" id="UP001500975">
    <property type="component" value="Unassembled WGS sequence"/>
</dbReference>
<dbReference type="Gene3D" id="1.20.120.530">
    <property type="entry name" value="GntR ligand-binding domain-like"/>
    <property type="match status" value="1"/>
</dbReference>
<keyword evidence="1" id="KW-0805">Transcription regulation</keyword>
<evidence type="ECO:0000256" key="1">
    <source>
        <dbReference type="ARBA" id="ARBA00023015"/>
    </source>
</evidence>
<keyword evidence="6" id="KW-1185">Reference proteome</keyword>
<dbReference type="CDD" id="cd07377">
    <property type="entry name" value="WHTH_GntR"/>
    <property type="match status" value="1"/>
</dbReference>
<dbReference type="InterPro" id="IPR036388">
    <property type="entry name" value="WH-like_DNA-bd_sf"/>
</dbReference>
<keyword evidence="2" id="KW-0238">DNA-binding</keyword>
<dbReference type="Pfam" id="PF07729">
    <property type="entry name" value="FCD"/>
    <property type="match status" value="1"/>
</dbReference>
<dbReference type="SMART" id="SM00345">
    <property type="entry name" value="HTH_GNTR"/>
    <property type="match status" value="1"/>
</dbReference>